<dbReference type="Pfam" id="PF00646">
    <property type="entry name" value="F-box"/>
    <property type="match status" value="1"/>
</dbReference>
<organism evidence="2 3">
    <name type="scientific">Nelumbo nucifera</name>
    <name type="common">Sacred lotus</name>
    <dbReference type="NCBI Taxonomy" id="4432"/>
    <lineage>
        <taxon>Eukaryota</taxon>
        <taxon>Viridiplantae</taxon>
        <taxon>Streptophyta</taxon>
        <taxon>Embryophyta</taxon>
        <taxon>Tracheophyta</taxon>
        <taxon>Spermatophyta</taxon>
        <taxon>Magnoliopsida</taxon>
        <taxon>Proteales</taxon>
        <taxon>Nelumbonaceae</taxon>
        <taxon>Nelumbo</taxon>
    </lineage>
</organism>
<protein>
    <recommendedName>
        <fullName evidence="1">F-box domain-containing protein</fullName>
    </recommendedName>
</protein>
<keyword evidence="3" id="KW-1185">Reference proteome</keyword>
<gene>
    <name evidence="2" type="ORF">HUJ06_008119</name>
</gene>
<dbReference type="AlphaFoldDB" id="A0A822Z7K2"/>
<dbReference type="InterPro" id="IPR001810">
    <property type="entry name" value="F-box_dom"/>
</dbReference>
<reference evidence="2 3" key="1">
    <citation type="journal article" date="2020" name="Mol. Biol. Evol.">
        <title>Distinct Expression and Methylation Patterns for Genes with Different Fates following a Single Whole-Genome Duplication in Flowering Plants.</title>
        <authorList>
            <person name="Shi T."/>
            <person name="Rahmani R.S."/>
            <person name="Gugger P.F."/>
            <person name="Wang M."/>
            <person name="Li H."/>
            <person name="Zhang Y."/>
            <person name="Li Z."/>
            <person name="Wang Q."/>
            <person name="Van de Peer Y."/>
            <person name="Marchal K."/>
            <person name="Chen J."/>
        </authorList>
    </citation>
    <scope>NUCLEOTIDE SEQUENCE [LARGE SCALE GENOMIC DNA]</scope>
    <source>
        <tissue evidence="2">Leaf</tissue>
    </source>
</reference>
<dbReference type="InterPro" id="IPR036047">
    <property type="entry name" value="F-box-like_dom_sf"/>
</dbReference>
<dbReference type="PROSITE" id="PS50181">
    <property type="entry name" value="FBOX"/>
    <property type="match status" value="1"/>
</dbReference>
<name>A0A822Z7K2_NELNU</name>
<proteinExistence type="predicted"/>
<dbReference type="PANTHER" id="PTHR47123:SF25">
    <property type="entry name" value="F-BOX PROTEIN"/>
    <property type="match status" value="1"/>
</dbReference>
<comment type="caution">
    <text evidence="2">The sequence shown here is derived from an EMBL/GenBank/DDBJ whole genome shotgun (WGS) entry which is preliminary data.</text>
</comment>
<accession>A0A822Z7K2</accession>
<feature type="domain" description="F-box" evidence="1">
    <location>
        <begin position="1"/>
        <end position="45"/>
    </location>
</feature>
<evidence type="ECO:0000313" key="3">
    <source>
        <dbReference type="Proteomes" id="UP000607653"/>
    </source>
</evidence>
<dbReference type="SUPFAM" id="SSF81383">
    <property type="entry name" value="F-box domain"/>
    <property type="match status" value="1"/>
</dbReference>
<dbReference type="SMART" id="SM00256">
    <property type="entry name" value="FBOX"/>
    <property type="match status" value="1"/>
</dbReference>
<dbReference type="Proteomes" id="UP000607653">
    <property type="component" value="Unassembled WGS sequence"/>
</dbReference>
<evidence type="ECO:0000259" key="1">
    <source>
        <dbReference type="PROSITE" id="PS50181"/>
    </source>
</evidence>
<dbReference type="Gene3D" id="1.20.1280.50">
    <property type="match status" value="1"/>
</dbReference>
<dbReference type="InterPro" id="IPR051304">
    <property type="entry name" value="SCF_F-box_domain"/>
</dbReference>
<evidence type="ECO:0000313" key="2">
    <source>
        <dbReference type="EMBL" id="DAD37478.1"/>
    </source>
</evidence>
<dbReference type="EMBL" id="DUZY01000004">
    <property type="protein sequence ID" value="DAD37478.1"/>
    <property type="molecule type" value="Genomic_DNA"/>
</dbReference>
<dbReference type="PANTHER" id="PTHR47123">
    <property type="entry name" value="F-BOX PROTEIN SKIP23"/>
    <property type="match status" value="1"/>
</dbReference>
<sequence length="182" mass="20904">MREWSDLPEDILHLIVERLGPKDLNQFGSICSSWSSVSLQTWFEQPQPWLMVPYPNGETNGETQGLLSLPDRKVYRLELPEVLVNVHENSKIHILYPFTRLQLQLSPLTTFPNVVDTCQLKEREVMDCHRCPFHDVIYYKGQFYAIKHAGRVLASWGPSLQAAIMVSPSKGDGFDKNYLVES</sequence>